<dbReference type="RefSeq" id="WP_189054364.1">
    <property type="nucleotide sequence ID" value="NZ_BMMK01000003.1"/>
</dbReference>
<dbReference type="AlphaFoldDB" id="A0A8J3FTK5"/>
<dbReference type="InterPro" id="IPR011059">
    <property type="entry name" value="Metal-dep_hydrolase_composite"/>
</dbReference>
<evidence type="ECO:0000259" key="4">
    <source>
        <dbReference type="Pfam" id="PF01979"/>
    </source>
</evidence>
<name>A0A8J3FTK5_9PSEU</name>
<keyword evidence="1" id="KW-0479">Metal-binding</keyword>
<keyword evidence="3" id="KW-0862">Zinc</keyword>
<dbReference type="FunFam" id="3.20.20.140:FF:000014">
    <property type="entry name" value="5-methylthioadenosine/S-adenosylhomocysteine deaminase"/>
    <property type="match status" value="1"/>
</dbReference>
<keyword evidence="2" id="KW-0378">Hydrolase</keyword>
<comment type="caution">
    <text evidence="5">The sequence shown here is derived from an EMBL/GenBank/DDBJ whole genome shotgun (WGS) entry which is preliminary data.</text>
</comment>
<reference evidence="5" key="2">
    <citation type="submission" date="2020-09" db="EMBL/GenBank/DDBJ databases">
        <authorList>
            <person name="Sun Q."/>
            <person name="Zhou Y."/>
        </authorList>
    </citation>
    <scope>NUCLEOTIDE SEQUENCE</scope>
    <source>
        <strain evidence="5">CGMCC 4.5737</strain>
    </source>
</reference>
<accession>A0A8J3FTK5</accession>
<dbReference type="GO" id="GO:0019239">
    <property type="term" value="F:deaminase activity"/>
    <property type="evidence" value="ECO:0007669"/>
    <property type="project" value="UniProtKB-ARBA"/>
</dbReference>
<organism evidence="5 6">
    <name type="scientific">Longimycelium tulufanense</name>
    <dbReference type="NCBI Taxonomy" id="907463"/>
    <lineage>
        <taxon>Bacteria</taxon>
        <taxon>Bacillati</taxon>
        <taxon>Actinomycetota</taxon>
        <taxon>Actinomycetes</taxon>
        <taxon>Pseudonocardiales</taxon>
        <taxon>Pseudonocardiaceae</taxon>
        <taxon>Longimycelium</taxon>
    </lineage>
</organism>
<reference evidence="5" key="1">
    <citation type="journal article" date="2014" name="Int. J. Syst. Evol. Microbiol.">
        <title>Complete genome sequence of Corynebacterium casei LMG S-19264T (=DSM 44701T), isolated from a smear-ripened cheese.</title>
        <authorList>
            <consortium name="US DOE Joint Genome Institute (JGI-PGF)"/>
            <person name="Walter F."/>
            <person name="Albersmeier A."/>
            <person name="Kalinowski J."/>
            <person name="Ruckert C."/>
        </authorList>
    </citation>
    <scope>NUCLEOTIDE SEQUENCE</scope>
    <source>
        <strain evidence="5">CGMCC 4.5737</strain>
    </source>
</reference>
<dbReference type="Gene3D" id="2.30.40.10">
    <property type="entry name" value="Urease, subunit C, domain 1"/>
    <property type="match status" value="1"/>
</dbReference>
<dbReference type="CDD" id="cd01298">
    <property type="entry name" value="ATZ_TRZ_like"/>
    <property type="match status" value="1"/>
</dbReference>
<dbReference type="PANTHER" id="PTHR43794:SF11">
    <property type="entry name" value="AMIDOHYDROLASE-RELATED DOMAIN-CONTAINING PROTEIN"/>
    <property type="match status" value="1"/>
</dbReference>
<dbReference type="Gene3D" id="3.20.20.140">
    <property type="entry name" value="Metal-dependent hydrolases"/>
    <property type="match status" value="1"/>
</dbReference>
<dbReference type="NCBIfam" id="NF006055">
    <property type="entry name" value="PRK08203.1"/>
    <property type="match status" value="1"/>
</dbReference>
<keyword evidence="6" id="KW-1185">Reference proteome</keyword>
<dbReference type="PANTHER" id="PTHR43794">
    <property type="entry name" value="AMINOHYDROLASE SSNA-RELATED"/>
    <property type="match status" value="1"/>
</dbReference>
<gene>
    <name evidence="5" type="ORF">GCM10012275_09830</name>
</gene>
<dbReference type="SUPFAM" id="SSF51556">
    <property type="entry name" value="Metallo-dependent hydrolases"/>
    <property type="match status" value="1"/>
</dbReference>
<feature type="domain" description="Amidohydrolase-related" evidence="4">
    <location>
        <begin position="58"/>
        <end position="395"/>
    </location>
</feature>
<evidence type="ECO:0000256" key="2">
    <source>
        <dbReference type="ARBA" id="ARBA00022801"/>
    </source>
</evidence>
<dbReference type="InterPro" id="IPR032466">
    <property type="entry name" value="Metal_Hydrolase"/>
</dbReference>
<evidence type="ECO:0000256" key="1">
    <source>
        <dbReference type="ARBA" id="ARBA00022723"/>
    </source>
</evidence>
<dbReference type="SUPFAM" id="SSF51338">
    <property type="entry name" value="Composite domain of metallo-dependent hydrolases"/>
    <property type="match status" value="2"/>
</dbReference>
<dbReference type="GO" id="GO:0016814">
    <property type="term" value="F:hydrolase activity, acting on carbon-nitrogen (but not peptide) bonds, in cyclic amidines"/>
    <property type="evidence" value="ECO:0007669"/>
    <property type="project" value="UniProtKB-ARBA"/>
</dbReference>
<dbReference type="GO" id="GO:0046872">
    <property type="term" value="F:metal ion binding"/>
    <property type="evidence" value="ECO:0007669"/>
    <property type="project" value="UniProtKB-KW"/>
</dbReference>
<sequence>MTGRLVVENAAIATVDAAGTEYRSGHVVVEGEHIVAVGEGPAPTTETPTQRVDGSGCLVTPGFVNTHHHLYQWVTRGLAQNATLFEWLTTLYPVWGRLDAAATHVAATAGLTWLARTGCTTAADHHYLFPREGGDQIHALVTAADDVGVRLHAVRGSMDRGESHGGLPPDHIVEDTEVALVATEQAIDTYHDPAPGARIRIAVGPCSPFSVTRELMEQAANLARRKEVRLHTHLAETADEERRCLEEFGCTPAEYADQLGWLAEDVWLAHAVHLSDDAVKRFGATGTGVAHCPTSNGRLGAGIAPVRGLLDAGAPVGLGVDGAASNESCGLLEELHQALLFARQHDGSTALSPRTALYLATMGGARCLGRDVELGSLEPGKLADLAVWRLDGLAHAGIADPVAALVLGPPAPLALLLVGGRTVVADGEVRTLDEPDLARRLRATSAYITREVAR</sequence>
<proteinExistence type="predicted"/>
<dbReference type="EMBL" id="BMMK01000003">
    <property type="protein sequence ID" value="GGM40902.1"/>
    <property type="molecule type" value="Genomic_DNA"/>
</dbReference>
<dbReference type="Proteomes" id="UP000637578">
    <property type="component" value="Unassembled WGS sequence"/>
</dbReference>
<dbReference type="Pfam" id="PF01979">
    <property type="entry name" value="Amidohydro_1"/>
    <property type="match status" value="1"/>
</dbReference>
<evidence type="ECO:0000313" key="6">
    <source>
        <dbReference type="Proteomes" id="UP000637578"/>
    </source>
</evidence>
<protein>
    <submittedName>
        <fullName evidence="5">Hydroxyatrazine ethylaminohydrolase</fullName>
    </submittedName>
</protein>
<evidence type="ECO:0000256" key="3">
    <source>
        <dbReference type="ARBA" id="ARBA00022833"/>
    </source>
</evidence>
<evidence type="ECO:0000313" key="5">
    <source>
        <dbReference type="EMBL" id="GGM40902.1"/>
    </source>
</evidence>
<dbReference type="InterPro" id="IPR050287">
    <property type="entry name" value="MTA/SAH_deaminase"/>
</dbReference>
<dbReference type="InterPro" id="IPR006680">
    <property type="entry name" value="Amidohydro-rel"/>
</dbReference>